<dbReference type="InterPro" id="IPR027784">
    <property type="entry name" value="Slx4_ascomycetes"/>
</dbReference>
<dbReference type="GO" id="GO:0033557">
    <property type="term" value="C:Slx1-Slx4 complex"/>
    <property type="evidence" value="ECO:0007669"/>
    <property type="project" value="UniProtKB-UniRule"/>
</dbReference>
<keyword evidence="4 9" id="KW-0227">DNA damage</keyword>
<comment type="similarity">
    <text evidence="2 9">Belongs to the SLX4 family.</text>
</comment>
<sequence length="722" mass="79187">MTATADVIVLSSSPEQQSPIDTPAPLKYDAQKLFDLSPIDTTTAEVPSPSDLFQNPTRSRFFENEKQPSKRAKTTETDKTGVTGAEAGQPKVPVKKRGRPKKKAEDSTTTKRATAPNRTIIGRVAKTSSSSLPIEGQADKKTNCSSTPQLSIKQNSADDACNWEKHGLELEQALKRRLDWTPLDGATKQSIGLDDTLHQESNDMRSFGTMLSEFGFGGTAASRAQGRVLEENGPTKRRRIEVCPPDEPLNPKSSAVVKKTSKPTKKFSTLTARVTAQYLAATTEGMDNTEESDLANMSSVPTSKKTMRKTNQTKPQEPELVILSPEAAVKSLNDQELVFGTCSQLEREDSPTTIRELQTAIWESEQSLALERSTRANGSARDTLPLTVSRFTASRKLWSVASRDVDGSVLPLEIVDLADGPDTPKARAVFDKAVSEQKKDQTSSTTKEEVPTMPHFSGFTDAQLSKRIAKFGFKPIKSRPKMIEILTKCWESEHGTAAPSVSDEPAPKPPTSSVPTLVPKASNKPTKTRKTTTTKITNTESQPKTQPDTTFIKTTTAPVESATTSTYSFANIEEIQDSEDDESIPSPSRLQAQYLSHNAAPQPSLPTTITPTIPLSPSKEKATTLAKKIHAERAVESPNIHDQISQAVYLQRPLRPTSASRQPSWHEKILMYDSIFLEDFTTWLNTEGLGLVNEDREVGAALVKEWCEARGVCCCYRPKGRE</sequence>
<dbReference type="Proteomes" id="UP000248349">
    <property type="component" value="Unassembled WGS sequence"/>
</dbReference>
<protein>
    <recommendedName>
        <fullName evidence="8 9">Structure-specific endonuclease subunit SLX4</fullName>
    </recommendedName>
</protein>
<keyword evidence="6 9" id="KW-0234">DNA repair</keyword>
<comment type="function">
    <text evidence="9">Regulatory subunit of the SLX1-SLX4 structure-specific endonuclease that resolves DNA secondary structures generated during DNA repair and recombination. Has endonuclease activity towards branched DNA substrates, introducing single-strand cuts in duplex DNA close to junctions with ss-DNA.</text>
</comment>
<accession>A0A318Z1T8</accession>
<evidence type="ECO:0000256" key="8">
    <source>
        <dbReference type="ARBA" id="ARBA00029496"/>
    </source>
</evidence>
<evidence type="ECO:0000256" key="1">
    <source>
        <dbReference type="ARBA" id="ARBA00004123"/>
    </source>
</evidence>
<proteinExistence type="inferred from homology"/>
<feature type="region of interest" description="Disordered" evidence="10">
    <location>
        <begin position="496"/>
        <end position="564"/>
    </location>
</feature>
<dbReference type="GO" id="GO:0017108">
    <property type="term" value="F:5'-flap endonuclease activity"/>
    <property type="evidence" value="ECO:0007669"/>
    <property type="project" value="InterPro"/>
</dbReference>
<dbReference type="AlphaFoldDB" id="A0A318Z1T8"/>
<keyword evidence="3 9" id="KW-0597">Phosphoprotein</keyword>
<name>A0A318Z1T8_9EURO</name>
<feature type="compositionally biased region" description="Polar residues" evidence="10">
    <location>
        <begin position="39"/>
        <end position="58"/>
    </location>
</feature>
<keyword evidence="5 9" id="KW-0233">DNA recombination</keyword>
<feature type="region of interest" description="Disordered" evidence="10">
    <location>
        <begin position="291"/>
        <end position="316"/>
    </location>
</feature>
<dbReference type="STRING" id="1450539.A0A318Z1T8"/>
<dbReference type="EMBL" id="KZ821274">
    <property type="protein sequence ID" value="PYH40899.1"/>
    <property type="molecule type" value="Genomic_DNA"/>
</dbReference>
<feature type="compositionally biased region" description="Polar residues" evidence="10">
    <location>
        <begin position="540"/>
        <end position="564"/>
    </location>
</feature>
<comment type="PTM">
    <text evidence="9">Phosphorylated in response to DNA damage.</text>
</comment>
<evidence type="ECO:0000256" key="7">
    <source>
        <dbReference type="ARBA" id="ARBA00023242"/>
    </source>
</evidence>
<dbReference type="Pfam" id="PF09494">
    <property type="entry name" value="Slx4"/>
    <property type="match status" value="1"/>
</dbReference>
<evidence type="ECO:0000256" key="10">
    <source>
        <dbReference type="SAM" id="MobiDB-lite"/>
    </source>
</evidence>
<evidence type="ECO:0000313" key="11">
    <source>
        <dbReference type="EMBL" id="PYH40899.1"/>
    </source>
</evidence>
<evidence type="ECO:0000256" key="4">
    <source>
        <dbReference type="ARBA" id="ARBA00022763"/>
    </source>
</evidence>
<gene>
    <name evidence="9" type="primary">SLX4</name>
    <name evidence="11" type="ORF">BP01DRAFT_328937</name>
</gene>
<dbReference type="GO" id="GO:0006260">
    <property type="term" value="P:DNA replication"/>
    <property type="evidence" value="ECO:0007669"/>
    <property type="project" value="InterPro"/>
</dbReference>
<dbReference type="InterPro" id="IPR018574">
    <property type="entry name" value="Structure-sp_endonuc_su_Slx4"/>
</dbReference>
<evidence type="ECO:0000313" key="12">
    <source>
        <dbReference type="Proteomes" id="UP000248349"/>
    </source>
</evidence>
<evidence type="ECO:0000256" key="5">
    <source>
        <dbReference type="ARBA" id="ARBA00023172"/>
    </source>
</evidence>
<feature type="region of interest" description="Disordered" evidence="10">
    <location>
        <begin position="239"/>
        <end position="261"/>
    </location>
</feature>
<comment type="subunit">
    <text evidence="9">Forms a heterodimer with SLX1.</text>
</comment>
<evidence type="ECO:0000256" key="9">
    <source>
        <dbReference type="HAMAP-Rule" id="MF_03110"/>
    </source>
</evidence>
<evidence type="ECO:0000256" key="2">
    <source>
        <dbReference type="ARBA" id="ARBA00006661"/>
    </source>
</evidence>
<feature type="compositionally biased region" description="Basic and acidic residues" evidence="10">
    <location>
        <begin position="433"/>
        <end position="450"/>
    </location>
</feature>
<feature type="region of interest" description="Disordered" evidence="10">
    <location>
        <begin position="39"/>
        <end position="151"/>
    </location>
</feature>
<organism evidence="11 12">
    <name type="scientific">Aspergillus saccharolyticus JOP 1030-1</name>
    <dbReference type="NCBI Taxonomy" id="1450539"/>
    <lineage>
        <taxon>Eukaryota</taxon>
        <taxon>Fungi</taxon>
        <taxon>Dikarya</taxon>
        <taxon>Ascomycota</taxon>
        <taxon>Pezizomycotina</taxon>
        <taxon>Eurotiomycetes</taxon>
        <taxon>Eurotiomycetidae</taxon>
        <taxon>Eurotiales</taxon>
        <taxon>Aspergillaceae</taxon>
        <taxon>Aspergillus</taxon>
        <taxon>Aspergillus subgen. Circumdati</taxon>
    </lineage>
</organism>
<dbReference type="GO" id="GO:0006281">
    <property type="term" value="P:DNA repair"/>
    <property type="evidence" value="ECO:0007669"/>
    <property type="project" value="UniProtKB-UniRule"/>
</dbReference>
<feature type="compositionally biased region" description="Polar residues" evidence="10">
    <location>
        <begin position="10"/>
        <end position="20"/>
    </location>
</feature>
<feature type="region of interest" description="Disordered" evidence="10">
    <location>
        <begin position="433"/>
        <end position="458"/>
    </location>
</feature>
<feature type="compositionally biased region" description="Basic residues" evidence="10">
    <location>
        <begin position="93"/>
        <end position="102"/>
    </location>
</feature>
<dbReference type="OrthoDB" id="5349119at2759"/>
<comment type="subcellular location">
    <subcellularLocation>
        <location evidence="1 9">Nucleus</location>
    </subcellularLocation>
</comment>
<feature type="region of interest" description="Disordered" evidence="10">
    <location>
        <begin position="1"/>
        <end position="26"/>
    </location>
</feature>
<keyword evidence="7 9" id="KW-0539">Nucleus</keyword>
<evidence type="ECO:0000256" key="6">
    <source>
        <dbReference type="ARBA" id="ARBA00023204"/>
    </source>
</evidence>
<feature type="compositionally biased region" description="Polar residues" evidence="10">
    <location>
        <begin position="295"/>
        <end position="315"/>
    </location>
</feature>
<reference evidence="11 12" key="1">
    <citation type="submission" date="2016-12" db="EMBL/GenBank/DDBJ databases">
        <title>The genomes of Aspergillus section Nigri reveals drivers in fungal speciation.</title>
        <authorList>
            <consortium name="DOE Joint Genome Institute"/>
            <person name="Vesth T.C."/>
            <person name="Nybo J."/>
            <person name="Theobald S."/>
            <person name="Brandl J."/>
            <person name="Frisvad J.C."/>
            <person name="Nielsen K.F."/>
            <person name="Lyhne E.K."/>
            <person name="Kogle M.E."/>
            <person name="Kuo A."/>
            <person name="Riley R."/>
            <person name="Clum A."/>
            <person name="Nolan M."/>
            <person name="Lipzen A."/>
            <person name="Salamov A."/>
            <person name="Henrissat B."/>
            <person name="Wiebenga A."/>
            <person name="De Vries R.P."/>
            <person name="Grigoriev I.V."/>
            <person name="Mortensen U.H."/>
            <person name="Andersen M.R."/>
            <person name="Baker S.E."/>
        </authorList>
    </citation>
    <scope>NUCLEOTIDE SEQUENCE [LARGE SCALE GENOMIC DNA]</scope>
    <source>
        <strain evidence="11 12">JOP 1030-1</strain>
    </source>
</reference>
<dbReference type="CDD" id="cd22999">
    <property type="entry name" value="SAP_SLX4"/>
    <property type="match status" value="1"/>
</dbReference>
<feature type="compositionally biased region" description="Basic and acidic residues" evidence="10">
    <location>
        <begin position="60"/>
        <end position="79"/>
    </location>
</feature>
<keyword evidence="12" id="KW-1185">Reference proteome</keyword>
<dbReference type="HAMAP" id="MF_03110">
    <property type="entry name" value="Endonuc_su_Slx4"/>
    <property type="match status" value="1"/>
</dbReference>
<evidence type="ECO:0000256" key="3">
    <source>
        <dbReference type="ARBA" id="ARBA00022553"/>
    </source>
</evidence>
<dbReference type="GO" id="GO:0006310">
    <property type="term" value="P:DNA recombination"/>
    <property type="evidence" value="ECO:0007669"/>
    <property type="project" value="UniProtKB-UniRule"/>
</dbReference>